<feature type="region of interest" description="Disordered" evidence="1">
    <location>
        <begin position="73"/>
        <end position="150"/>
    </location>
</feature>
<evidence type="ECO:0000313" key="2">
    <source>
        <dbReference type="EMBL" id="KIO18581.1"/>
    </source>
</evidence>
<evidence type="ECO:0000313" key="3">
    <source>
        <dbReference type="Proteomes" id="UP000054248"/>
    </source>
</evidence>
<keyword evidence="3" id="KW-1185">Reference proteome</keyword>
<dbReference type="HOGENOM" id="CLU_1653437_0_0_1"/>
<proteinExistence type="predicted"/>
<name>A0A0C3Q546_9AGAM</name>
<reference evidence="3" key="2">
    <citation type="submission" date="2015-01" db="EMBL/GenBank/DDBJ databases">
        <title>Evolutionary Origins and Diversification of the Mycorrhizal Mutualists.</title>
        <authorList>
            <consortium name="DOE Joint Genome Institute"/>
            <consortium name="Mycorrhizal Genomics Consortium"/>
            <person name="Kohler A."/>
            <person name="Kuo A."/>
            <person name="Nagy L.G."/>
            <person name="Floudas D."/>
            <person name="Copeland A."/>
            <person name="Barry K.W."/>
            <person name="Cichocki N."/>
            <person name="Veneault-Fourrey C."/>
            <person name="LaButti K."/>
            <person name="Lindquist E.A."/>
            <person name="Lipzen A."/>
            <person name="Lundell T."/>
            <person name="Morin E."/>
            <person name="Murat C."/>
            <person name="Riley R."/>
            <person name="Ohm R."/>
            <person name="Sun H."/>
            <person name="Tunlid A."/>
            <person name="Henrissat B."/>
            <person name="Grigoriev I.V."/>
            <person name="Hibbett D.S."/>
            <person name="Martin F."/>
        </authorList>
    </citation>
    <scope>NUCLEOTIDE SEQUENCE [LARGE SCALE GENOMIC DNA]</scope>
    <source>
        <strain evidence="3">MUT 4182</strain>
    </source>
</reference>
<dbReference type="AlphaFoldDB" id="A0A0C3Q546"/>
<sequence length="160" mass="17101">MSGRSYGDNTYQVQVKLDGLATFCLWFWDEVEAPEELVRPIQVTAPLFSMFLLTAEKKKLIAKLPPNIIFPASPPLPLKNGSSPASPPNDIRPKSGCTASSGVVKPPPPPPLPNPAVDRDEDAAESGGVSKPSRATADDGGGGDKLGRRNVKLHASLKWF</sequence>
<dbReference type="OrthoDB" id="10525372at2759"/>
<accession>A0A0C3Q546</accession>
<reference evidence="2 3" key="1">
    <citation type="submission" date="2014-04" db="EMBL/GenBank/DDBJ databases">
        <authorList>
            <consortium name="DOE Joint Genome Institute"/>
            <person name="Kuo A."/>
            <person name="Girlanda M."/>
            <person name="Perotto S."/>
            <person name="Kohler A."/>
            <person name="Nagy L.G."/>
            <person name="Floudas D."/>
            <person name="Copeland A."/>
            <person name="Barry K.W."/>
            <person name="Cichocki N."/>
            <person name="Veneault-Fourrey C."/>
            <person name="LaButti K."/>
            <person name="Lindquist E.A."/>
            <person name="Lipzen A."/>
            <person name="Lundell T."/>
            <person name="Morin E."/>
            <person name="Murat C."/>
            <person name="Sun H."/>
            <person name="Tunlid A."/>
            <person name="Henrissat B."/>
            <person name="Grigoriev I.V."/>
            <person name="Hibbett D.S."/>
            <person name="Martin F."/>
            <person name="Nordberg H.P."/>
            <person name="Cantor M.N."/>
            <person name="Hua S.X."/>
        </authorList>
    </citation>
    <scope>NUCLEOTIDE SEQUENCE [LARGE SCALE GENOMIC DNA]</scope>
    <source>
        <strain evidence="2 3">MUT 4182</strain>
    </source>
</reference>
<protein>
    <submittedName>
        <fullName evidence="2">Uncharacterized protein</fullName>
    </submittedName>
</protein>
<feature type="compositionally biased region" description="Pro residues" evidence="1">
    <location>
        <begin position="105"/>
        <end position="114"/>
    </location>
</feature>
<gene>
    <name evidence="2" type="ORF">M407DRAFT_11812</name>
</gene>
<dbReference type="EMBL" id="KN823276">
    <property type="protein sequence ID" value="KIO18581.1"/>
    <property type="molecule type" value="Genomic_DNA"/>
</dbReference>
<evidence type="ECO:0000256" key="1">
    <source>
        <dbReference type="SAM" id="MobiDB-lite"/>
    </source>
</evidence>
<dbReference type="Proteomes" id="UP000054248">
    <property type="component" value="Unassembled WGS sequence"/>
</dbReference>
<organism evidence="2 3">
    <name type="scientific">Tulasnella calospora MUT 4182</name>
    <dbReference type="NCBI Taxonomy" id="1051891"/>
    <lineage>
        <taxon>Eukaryota</taxon>
        <taxon>Fungi</taxon>
        <taxon>Dikarya</taxon>
        <taxon>Basidiomycota</taxon>
        <taxon>Agaricomycotina</taxon>
        <taxon>Agaricomycetes</taxon>
        <taxon>Cantharellales</taxon>
        <taxon>Tulasnellaceae</taxon>
        <taxon>Tulasnella</taxon>
    </lineage>
</organism>